<gene>
    <name evidence="3" type="ORF">DA73_0218705</name>
    <name evidence="2" type="ORF">DA73_0400014485</name>
</gene>
<protein>
    <submittedName>
        <fullName evidence="3">Peptidase U32</fullName>
    </submittedName>
    <submittedName>
        <fullName evidence="2">U32 family peptidase</fullName>
    </submittedName>
</protein>
<dbReference type="Proteomes" id="UP000029738">
    <property type="component" value="Unassembled WGS sequence"/>
</dbReference>
<sequence>MKADRKPTSEHTSPKLQIPELLAPAGNWECAKAAVENGADAIYFGLDRFNARMRAQNFTEADLPKLMKFLHLRGVKGYVTLNTLILPQELQEAEQYLRSIIAAGTDAVIAQDISICRLIRHLSPDFPIHASTQMTVTSVAGVEFARSLGCQLVVLARECSLKEIEKIQQQMHAKPSQTHLPLEVFVHGALCVAYSGQCLTSESLGGRSANRGECAQACRMPYDLISDGKAVHLGNRKYLLSPQDLAGLEVLPDLVKAGVSCLKIEGRLKTPEYVANVTNVYRQALDKVIAKVETRHSLSPKATNQERYNLEMAFSRGLYTGWFRGINNQELVHAHFGKKRGVYLGDVTRIVGEKVIIRLQAPVKPGDGVVFDCGHPEAQEEGGRVYAVEHKGQDAFLTFGRRDLNWRRIHTGDKVWKTSDPELDKQLRQSFAGENPQFQRPIDLEVYGEVGQPLIAIARDQNGHIVQVESAMVLEEAHTKPLTTERLQEQLGRLGNTSFCLGTLKNHLSGAVMVPVSELNRLRREIVTQLEELRSQPKQWQLSSEASLKDLLPSPSLPLSPSPPPLSPSLIALVRNLKQLQAALEAGVETLYCEFEDPRAYKEAVRIVRSSPLSKIWVAPPRITKPGENWILQQVRSCNADGYLIRNYDHLHYFAQDRCVGDFSLNIANPLTADYFKNKFGLERVTASYDLNVAQLEDLLKSCPPDWFEVTIHQHMPMFHMEHCVFCAFLSEGTDYTNCGRPCEKHEVKLRDRVGIEHILHADAGCRNTVFNGTAQTGAEYVNRLLELGLRHFRIEFVNETPEKVIQTVHLYSQLLQGEITGSQLWRELKLQNQLGVTRGSMG</sequence>
<dbReference type="PANTHER" id="PTHR30217">
    <property type="entry name" value="PEPTIDASE U32 FAMILY"/>
    <property type="match status" value="1"/>
</dbReference>
<evidence type="ECO:0000313" key="2">
    <source>
        <dbReference type="EMBL" id="KAF3890969.1"/>
    </source>
</evidence>
<organism evidence="3">
    <name type="scientific">Tolypothrix bouteillei VB521301</name>
    <dbReference type="NCBI Taxonomy" id="1479485"/>
    <lineage>
        <taxon>Bacteria</taxon>
        <taxon>Bacillati</taxon>
        <taxon>Cyanobacteriota</taxon>
        <taxon>Cyanophyceae</taxon>
        <taxon>Nostocales</taxon>
        <taxon>Tolypothrichaceae</taxon>
        <taxon>Tolypothrix</taxon>
    </lineage>
</organism>
<feature type="domain" description="Peptidase U32 collagenase" evidence="1">
    <location>
        <begin position="415"/>
        <end position="534"/>
    </location>
</feature>
<dbReference type="Pfam" id="PF01136">
    <property type="entry name" value="Peptidase_U32"/>
    <property type="match status" value="2"/>
</dbReference>
<proteinExistence type="predicted"/>
<dbReference type="InterPro" id="IPR001539">
    <property type="entry name" value="Peptidase_U32"/>
</dbReference>
<comment type="caution">
    <text evidence="3">The sequence shown here is derived from an EMBL/GenBank/DDBJ whole genome shotgun (WGS) entry which is preliminary data.</text>
</comment>
<name>A0A0C1R789_9CYAN</name>
<dbReference type="InterPro" id="IPR051454">
    <property type="entry name" value="RNA/ubiquinone_mod_enzymes"/>
</dbReference>
<accession>A0A0C1R789</accession>
<evidence type="ECO:0000313" key="4">
    <source>
        <dbReference type="Proteomes" id="UP000029738"/>
    </source>
</evidence>
<dbReference type="RefSeq" id="WP_050045997.1">
    <property type="nucleotide sequence ID" value="NZ_JHEG04000001.1"/>
</dbReference>
<keyword evidence="4" id="KW-1185">Reference proteome</keyword>
<reference evidence="2" key="2">
    <citation type="submission" date="2019-11" db="EMBL/GenBank/DDBJ databases">
        <title>Improved Assembly of Tolypothrix boutellei genome.</title>
        <authorList>
            <person name="Sarangi A.N."/>
            <person name="Mukherjee M."/>
            <person name="Ghosh S."/>
            <person name="Singh D."/>
            <person name="Das A."/>
            <person name="Kant S."/>
            <person name="Prusty A."/>
            <person name="Tripathy S."/>
        </authorList>
    </citation>
    <scope>NUCLEOTIDE SEQUENCE</scope>
    <source>
        <strain evidence="2">VB521301</strain>
    </source>
</reference>
<dbReference type="EMBL" id="JHEG04000001">
    <property type="protein sequence ID" value="KAF3890969.1"/>
    <property type="molecule type" value="Genomic_DNA"/>
</dbReference>
<dbReference type="Pfam" id="PF12392">
    <property type="entry name" value="DUF3656"/>
    <property type="match status" value="1"/>
</dbReference>
<dbReference type="OrthoDB" id="9807498at2"/>
<dbReference type="STRING" id="1479485.DA73_0218705"/>
<evidence type="ECO:0000313" key="3">
    <source>
        <dbReference type="EMBL" id="KIE11503.1"/>
    </source>
</evidence>
<dbReference type="InterPro" id="IPR020988">
    <property type="entry name" value="Pept_U32_collagenase"/>
</dbReference>
<dbReference type="EMBL" id="JHEG02000048">
    <property type="protein sequence ID" value="KIE11503.1"/>
    <property type="molecule type" value="Genomic_DNA"/>
</dbReference>
<evidence type="ECO:0000259" key="1">
    <source>
        <dbReference type="Pfam" id="PF12392"/>
    </source>
</evidence>
<dbReference type="AlphaFoldDB" id="A0A0C1R789"/>
<reference evidence="3" key="1">
    <citation type="journal article" date="2015" name="Genome Announc.">
        <title>Draft Genome Sequence of Tolypothrix boutellei Strain VB521301.</title>
        <authorList>
            <person name="Chandrababunaidu M.M."/>
            <person name="Singh D."/>
            <person name="Sen D."/>
            <person name="Bhan S."/>
            <person name="Das S."/>
            <person name="Gupta A."/>
            <person name="Adhikary S.P."/>
            <person name="Tripathy S."/>
        </authorList>
    </citation>
    <scope>NUCLEOTIDE SEQUENCE</scope>
    <source>
        <strain evidence="3">VB521301</strain>
    </source>
</reference>
<dbReference type="PANTHER" id="PTHR30217:SF10">
    <property type="entry name" value="23S RRNA 5-HYDROXYCYTIDINE C2501 SYNTHASE"/>
    <property type="match status" value="1"/>
</dbReference>